<dbReference type="PROSITE" id="PS00109">
    <property type="entry name" value="PROTEIN_KINASE_TYR"/>
    <property type="match status" value="1"/>
</dbReference>
<keyword evidence="13" id="KW-0418">Kinase</keyword>
<protein>
    <recommendedName>
        <fullName evidence="3">non-specific serine/threonine protein kinase</fullName>
        <ecNumber evidence="3">2.7.11.1</ecNumber>
    </recommendedName>
</protein>
<keyword evidence="12 22" id="KW-0547">Nucleotide-binding</keyword>
<accession>A0A978URD3</accession>
<dbReference type="PROSITE" id="PS50011">
    <property type="entry name" value="PROTEIN_KINASE_DOM"/>
    <property type="match status" value="1"/>
</dbReference>
<keyword evidence="10 24" id="KW-0732">Signal</keyword>
<dbReference type="Proteomes" id="UP000813462">
    <property type="component" value="Unassembled WGS sequence"/>
</dbReference>
<keyword evidence="11" id="KW-0677">Repeat</keyword>
<evidence type="ECO:0000256" key="2">
    <source>
        <dbReference type="ARBA" id="ARBA00004479"/>
    </source>
</evidence>
<dbReference type="InterPro" id="IPR055414">
    <property type="entry name" value="LRR_R13L4/SHOC2-like"/>
</dbReference>
<comment type="subcellular location">
    <subcellularLocation>
        <location evidence="2">Membrane</location>
        <topology evidence="2">Single-pass type I membrane protein</topology>
    </subcellularLocation>
    <subcellularLocation>
        <location evidence="1">Secreted</location>
        <location evidence="1">Cell wall</location>
    </subcellularLocation>
</comment>
<dbReference type="EC" id="2.7.11.1" evidence="3"/>
<evidence type="ECO:0000256" key="13">
    <source>
        <dbReference type="ARBA" id="ARBA00022777"/>
    </source>
</evidence>
<name>A0A978URD3_ZIZJJ</name>
<dbReference type="InterPro" id="IPR003591">
    <property type="entry name" value="Leu-rich_rpt_typical-subtyp"/>
</dbReference>
<evidence type="ECO:0000256" key="7">
    <source>
        <dbReference type="ARBA" id="ARBA00022614"/>
    </source>
</evidence>
<dbReference type="InterPro" id="IPR001611">
    <property type="entry name" value="Leu-rich_rpt"/>
</dbReference>
<evidence type="ECO:0000256" key="11">
    <source>
        <dbReference type="ARBA" id="ARBA00022737"/>
    </source>
</evidence>
<dbReference type="PROSITE" id="PS00107">
    <property type="entry name" value="PROTEIN_KINASE_ATP"/>
    <property type="match status" value="1"/>
</dbReference>
<proteinExistence type="inferred from homology"/>
<dbReference type="GO" id="GO:0016020">
    <property type="term" value="C:membrane"/>
    <property type="evidence" value="ECO:0007669"/>
    <property type="project" value="UniProtKB-SubCell"/>
</dbReference>
<comment type="catalytic activity">
    <reaction evidence="20">
        <text>L-threonyl-[protein] + ATP = O-phospho-L-threonyl-[protein] + ADP + H(+)</text>
        <dbReference type="Rhea" id="RHEA:46608"/>
        <dbReference type="Rhea" id="RHEA-COMP:11060"/>
        <dbReference type="Rhea" id="RHEA-COMP:11605"/>
        <dbReference type="ChEBI" id="CHEBI:15378"/>
        <dbReference type="ChEBI" id="CHEBI:30013"/>
        <dbReference type="ChEBI" id="CHEBI:30616"/>
        <dbReference type="ChEBI" id="CHEBI:61977"/>
        <dbReference type="ChEBI" id="CHEBI:456216"/>
        <dbReference type="EC" id="2.7.11.1"/>
    </reaction>
</comment>
<reference evidence="26" key="1">
    <citation type="journal article" date="2021" name="Front. Plant Sci.">
        <title>Chromosome-Scale Genome Assembly for Chinese Sour Jujube and Insights Into Its Genome Evolution and Domestication Signature.</title>
        <authorList>
            <person name="Shen L.-Y."/>
            <person name="Luo H."/>
            <person name="Wang X.-L."/>
            <person name="Wang X.-M."/>
            <person name="Qiu X.-J."/>
            <person name="Liu H."/>
            <person name="Zhou S.-S."/>
            <person name="Jia K.-H."/>
            <person name="Nie S."/>
            <person name="Bao Y.-T."/>
            <person name="Zhang R.-G."/>
            <person name="Yun Q.-Z."/>
            <person name="Chai Y.-H."/>
            <person name="Lu J.-Y."/>
            <person name="Li Y."/>
            <person name="Zhao S.-W."/>
            <person name="Mao J.-F."/>
            <person name="Jia S.-G."/>
            <person name="Mao Y.-M."/>
        </authorList>
    </citation>
    <scope>NUCLEOTIDE SEQUENCE</scope>
    <source>
        <strain evidence="26">AT0</strain>
        <tissue evidence="26">Leaf</tissue>
    </source>
</reference>
<dbReference type="InterPro" id="IPR011009">
    <property type="entry name" value="Kinase-like_dom_sf"/>
</dbReference>
<evidence type="ECO:0000256" key="19">
    <source>
        <dbReference type="ARBA" id="ARBA00038043"/>
    </source>
</evidence>
<dbReference type="InterPro" id="IPR000719">
    <property type="entry name" value="Prot_kinase_dom"/>
</dbReference>
<dbReference type="Pfam" id="PF08263">
    <property type="entry name" value="LRRNT_2"/>
    <property type="match status" value="1"/>
</dbReference>
<sequence length="971" mass="107568">MKLFQNYPLLLLLHVLLLSLLPLKTTSSARTQAEALLQWKNSLSSPPASLNSWSLTNLNNLCNWSSIVCDNSIGTVSQIDLPNLNVTGTLTQLNFTPFLNLSVFNLNNNSLSGPIPAAIGNLSKLTLLDIGNNFFAGEIPLEISRLTELRYLSFHNNNLKGTIPYQLSNLQKLWYLDLGSNYLESPDWSKFSAMPSLTYLDLYLNSLDSEFPDFISDCRNLTFLDLSQNQELTGQIPEWVFSNLGKLEYLNLTNNQFNGPLSSNISKLSNLKHLNLPVNHFNGTIPEDIGFLPKLELLYLFNNSFQGKIPSSIGQLKELSHLDLRQNLLNSTIPHELGSCTNLTYLALAMNQLSGELPPSLSNIKNIVDMGLSDNSFSGTISPDLISNWTRLNSLQLQSNNFSGEIPPEIGLLENLTLLYLYNNSLSGPIPHQIENMKALKELDLSGNHLSGPIPLTLYSLTNLEYIQLFYNNLNGIIRPEIGNMTSLVSFDVNTNELSGQLPDTISSLGNLVGFSVFTNNFTGTIPREFGKNSPRLSTVSFSSNSFSGELPPELCSGYSLQILTVNNNSFTGVLPECLKNSGLTACALFSNKKSTKNTTKVLIGVLVPSCALFLFAIVFCIIFMKRKSKLQDVKTKSLQDLEKSESVIWGKEGRFAFLELVNATEDFHDKYCIGKGDFGVVYKAVLSSGLAVAVKRLNTEDSANIPAINRQRFENEIRTLTGVQHRNIIKLYGFISWRGCMYLVYEYVERGSLGKALYGLDKKVEDHLGWEKRIRIVQGVAHALAYLHHDCSPPIVHRDVSLNNILLGSDFEPRLSDFGTARVLNPDSSNWTNLAGSYGYMAPELAQTTSVTDKCDVYSFGVVALEIMMGKHPGEMLASLSSVSSKTLVDDNNVELLLKDVLDQRLSAPGGELAEAVVFAVQVALTCTRTNPESRPTMRFVAQELSARTQPYLAQPFSTISMQNLTWLSK</sequence>
<evidence type="ECO:0000256" key="16">
    <source>
        <dbReference type="ARBA" id="ARBA00023136"/>
    </source>
</evidence>
<dbReference type="Pfam" id="PF00069">
    <property type="entry name" value="Pkinase"/>
    <property type="match status" value="1"/>
</dbReference>
<feature type="chain" id="PRO_5036804596" description="non-specific serine/threonine protein kinase" evidence="24">
    <location>
        <begin position="29"/>
        <end position="971"/>
    </location>
</feature>
<keyword evidence="4" id="KW-0964">Secreted</keyword>
<gene>
    <name evidence="26" type="ORF">FEM48_Zijuj09G0064400</name>
</gene>
<dbReference type="Gene3D" id="3.80.10.10">
    <property type="entry name" value="Ribonuclease Inhibitor"/>
    <property type="match status" value="4"/>
</dbReference>
<dbReference type="FunFam" id="1.10.510.10:FF:000445">
    <property type="entry name" value="MDIS1-interacting receptor like kinase 2"/>
    <property type="match status" value="1"/>
</dbReference>
<evidence type="ECO:0000256" key="20">
    <source>
        <dbReference type="ARBA" id="ARBA00047899"/>
    </source>
</evidence>
<evidence type="ECO:0000256" key="15">
    <source>
        <dbReference type="ARBA" id="ARBA00022989"/>
    </source>
</evidence>
<keyword evidence="6" id="KW-0597">Phosphoprotein</keyword>
<evidence type="ECO:0000256" key="23">
    <source>
        <dbReference type="SAM" id="Phobius"/>
    </source>
</evidence>
<dbReference type="Pfam" id="PF13855">
    <property type="entry name" value="LRR_8"/>
    <property type="match status" value="1"/>
</dbReference>
<evidence type="ECO:0000256" key="5">
    <source>
        <dbReference type="ARBA" id="ARBA00022527"/>
    </source>
</evidence>
<dbReference type="GO" id="GO:0004674">
    <property type="term" value="F:protein serine/threonine kinase activity"/>
    <property type="evidence" value="ECO:0007669"/>
    <property type="project" value="UniProtKB-KW"/>
</dbReference>
<evidence type="ECO:0000313" key="26">
    <source>
        <dbReference type="EMBL" id="KAH7517433.1"/>
    </source>
</evidence>
<dbReference type="PANTHER" id="PTHR48005">
    <property type="entry name" value="LEUCINE RICH REPEAT KINASE 2"/>
    <property type="match status" value="1"/>
</dbReference>
<keyword evidence="18" id="KW-0325">Glycoprotein</keyword>
<dbReference type="SUPFAM" id="SSF52058">
    <property type="entry name" value="L domain-like"/>
    <property type="match status" value="1"/>
</dbReference>
<keyword evidence="17" id="KW-0675">Receptor</keyword>
<evidence type="ECO:0000259" key="25">
    <source>
        <dbReference type="PROSITE" id="PS50011"/>
    </source>
</evidence>
<evidence type="ECO:0000256" key="8">
    <source>
        <dbReference type="ARBA" id="ARBA00022679"/>
    </source>
</evidence>
<dbReference type="FunFam" id="3.30.200.20:FF:000309">
    <property type="entry name" value="Leucine-rich repeat receptor protein kinase MSP1"/>
    <property type="match status" value="1"/>
</dbReference>
<evidence type="ECO:0000256" key="14">
    <source>
        <dbReference type="ARBA" id="ARBA00022840"/>
    </source>
</evidence>
<evidence type="ECO:0000256" key="17">
    <source>
        <dbReference type="ARBA" id="ARBA00023170"/>
    </source>
</evidence>
<dbReference type="EMBL" id="JAEACU010000009">
    <property type="protein sequence ID" value="KAH7517433.1"/>
    <property type="molecule type" value="Genomic_DNA"/>
</dbReference>
<keyword evidence="8" id="KW-0808">Transferase</keyword>
<evidence type="ECO:0000256" key="22">
    <source>
        <dbReference type="PROSITE-ProRule" id="PRU10141"/>
    </source>
</evidence>
<feature type="transmembrane region" description="Helical" evidence="23">
    <location>
        <begin position="602"/>
        <end position="625"/>
    </location>
</feature>
<keyword evidence="5" id="KW-0723">Serine/threonine-protein kinase</keyword>
<evidence type="ECO:0000256" key="9">
    <source>
        <dbReference type="ARBA" id="ARBA00022692"/>
    </source>
</evidence>
<dbReference type="InterPro" id="IPR032675">
    <property type="entry name" value="LRR_dom_sf"/>
</dbReference>
<comment type="caution">
    <text evidence="26">The sequence shown here is derived from an EMBL/GenBank/DDBJ whole genome shotgun (WGS) entry which is preliminary data.</text>
</comment>
<evidence type="ECO:0000256" key="1">
    <source>
        <dbReference type="ARBA" id="ARBA00004191"/>
    </source>
</evidence>
<dbReference type="InterPro" id="IPR013210">
    <property type="entry name" value="LRR_N_plant-typ"/>
</dbReference>
<feature type="signal peptide" evidence="24">
    <location>
        <begin position="1"/>
        <end position="28"/>
    </location>
</feature>
<evidence type="ECO:0000256" key="12">
    <source>
        <dbReference type="ARBA" id="ARBA00022741"/>
    </source>
</evidence>
<dbReference type="SUPFAM" id="SSF52047">
    <property type="entry name" value="RNI-like"/>
    <property type="match status" value="1"/>
</dbReference>
<dbReference type="InterPro" id="IPR017441">
    <property type="entry name" value="Protein_kinase_ATP_BS"/>
</dbReference>
<dbReference type="FunFam" id="3.80.10.10:FF:000400">
    <property type="entry name" value="Nuclear pore complex protein NUP107"/>
    <property type="match status" value="1"/>
</dbReference>
<dbReference type="InterPro" id="IPR008266">
    <property type="entry name" value="Tyr_kinase_AS"/>
</dbReference>
<dbReference type="AlphaFoldDB" id="A0A978URD3"/>
<dbReference type="FunFam" id="3.80.10.10:FF:000910">
    <property type="entry name" value="MDIS1-interacting receptor like kinase 2"/>
    <property type="match status" value="1"/>
</dbReference>
<feature type="domain" description="Protein kinase" evidence="25">
    <location>
        <begin position="668"/>
        <end position="954"/>
    </location>
</feature>
<evidence type="ECO:0000256" key="24">
    <source>
        <dbReference type="SAM" id="SignalP"/>
    </source>
</evidence>
<keyword evidence="4" id="KW-0134">Cell wall</keyword>
<dbReference type="Gene3D" id="1.10.510.10">
    <property type="entry name" value="Transferase(Phosphotransferase) domain 1"/>
    <property type="match status" value="1"/>
</dbReference>
<dbReference type="GO" id="GO:0005524">
    <property type="term" value="F:ATP binding"/>
    <property type="evidence" value="ECO:0007669"/>
    <property type="project" value="UniProtKB-UniRule"/>
</dbReference>
<comment type="similarity">
    <text evidence="19">Belongs to the polygalacturonase-inhibiting protein family.</text>
</comment>
<dbReference type="InterPro" id="IPR051420">
    <property type="entry name" value="Ser_Thr_Kinases_DiverseReg"/>
</dbReference>
<keyword evidence="9 23" id="KW-0812">Transmembrane</keyword>
<keyword evidence="15 23" id="KW-1133">Transmembrane helix</keyword>
<dbReference type="SMART" id="SM00369">
    <property type="entry name" value="LRR_TYP"/>
    <property type="match status" value="7"/>
</dbReference>
<dbReference type="FunFam" id="3.80.10.10:FF:000095">
    <property type="entry name" value="LRR receptor-like serine/threonine-protein kinase GSO1"/>
    <property type="match status" value="1"/>
</dbReference>
<keyword evidence="14 22" id="KW-0067">ATP-binding</keyword>
<keyword evidence="16 23" id="KW-0472">Membrane</keyword>
<evidence type="ECO:0000256" key="21">
    <source>
        <dbReference type="ARBA" id="ARBA00048679"/>
    </source>
</evidence>
<dbReference type="Gene3D" id="3.30.200.20">
    <property type="entry name" value="Phosphorylase Kinase, domain 1"/>
    <property type="match status" value="1"/>
</dbReference>
<evidence type="ECO:0000256" key="10">
    <source>
        <dbReference type="ARBA" id="ARBA00022729"/>
    </source>
</evidence>
<dbReference type="GO" id="GO:0009653">
    <property type="term" value="P:anatomical structure morphogenesis"/>
    <property type="evidence" value="ECO:0007669"/>
    <property type="project" value="UniProtKB-ARBA"/>
</dbReference>
<keyword evidence="7" id="KW-0433">Leucine-rich repeat</keyword>
<dbReference type="PANTHER" id="PTHR48005:SF44">
    <property type="entry name" value="MDIS1-INTERACTING RECEPTOR LIKE KINASE 2-LIKE ISOFORM X1"/>
    <property type="match status" value="1"/>
</dbReference>
<dbReference type="SUPFAM" id="SSF56112">
    <property type="entry name" value="Protein kinase-like (PK-like)"/>
    <property type="match status" value="1"/>
</dbReference>
<evidence type="ECO:0000256" key="4">
    <source>
        <dbReference type="ARBA" id="ARBA00022512"/>
    </source>
</evidence>
<comment type="catalytic activity">
    <reaction evidence="21">
        <text>L-seryl-[protein] + ATP = O-phospho-L-seryl-[protein] + ADP + H(+)</text>
        <dbReference type="Rhea" id="RHEA:17989"/>
        <dbReference type="Rhea" id="RHEA-COMP:9863"/>
        <dbReference type="Rhea" id="RHEA-COMP:11604"/>
        <dbReference type="ChEBI" id="CHEBI:15378"/>
        <dbReference type="ChEBI" id="CHEBI:29999"/>
        <dbReference type="ChEBI" id="CHEBI:30616"/>
        <dbReference type="ChEBI" id="CHEBI:83421"/>
        <dbReference type="ChEBI" id="CHEBI:456216"/>
        <dbReference type="EC" id="2.7.11.1"/>
    </reaction>
</comment>
<evidence type="ECO:0000313" key="27">
    <source>
        <dbReference type="Proteomes" id="UP000813462"/>
    </source>
</evidence>
<evidence type="ECO:0000256" key="3">
    <source>
        <dbReference type="ARBA" id="ARBA00012513"/>
    </source>
</evidence>
<evidence type="ECO:0000256" key="6">
    <source>
        <dbReference type="ARBA" id="ARBA00022553"/>
    </source>
</evidence>
<dbReference type="GO" id="GO:0099402">
    <property type="term" value="P:plant organ development"/>
    <property type="evidence" value="ECO:0007669"/>
    <property type="project" value="UniProtKB-ARBA"/>
</dbReference>
<feature type="binding site" evidence="22">
    <location>
        <position position="696"/>
    </location>
    <ligand>
        <name>ATP</name>
        <dbReference type="ChEBI" id="CHEBI:30616"/>
    </ligand>
</feature>
<dbReference type="Pfam" id="PF23598">
    <property type="entry name" value="LRR_14"/>
    <property type="match status" value="1"/>
</dbReference>
<evidence type="ECO:0000256" key="18">
    <source>
        <dbReference type="ARBA" id="ARBA00023180"/>
    </source>
</evidence>
<dbReference type="Pfam" id="PF00560">
    <property type="entry name" value="LRR_1"/>
    <property type="match status" value="3"/>
</dbReference>
<organism evidence="26 27">
    <name type="scientific">Ziziphus jujuba var. spinosa</name>
    <dbReference type="NCBI Taxonomy" id="714518"/>
    <lineage>
        <taxon>Eukaryota</taxon>
        <taxon>Viridiplantae</taxon>
        <taxon>Streptophyta</taxon>
        <taxon>Embryophyta</taxon>
        <taxon>Tracheophyta</taxon>
        <taxon>Spermatophyta</taxon>
        <taxon>Magnoliopsida</taxon>
        <taxon>eudicotyledons</taxon>
        <taxon>Gunneridae</taxon>
        <taxon>Pentapetalae</taxon>
        <taxon>rosids</taxon>
        <taxon>fabids</taxon>
        <taxon>Rosales</taxon>
        <taxon>Rhamnaceae</taxon>
        <taxon>Paliureae</taxon>
        <taxon>Ziziphus</taxon>
    </lineage>
</organism>